<sequence length="935" mass="94720">MALLVVLSSCTVEPYCLVCPDVDGGEPLDGGTDAGSDARVAPRDASADVIVVPDGACIDFELCNERDDDCDGHTDEGIDTESNPDHCGGCDMPCPVYPHAFAVCEAGECSIGACDVGYLDLDPAQPGCEYYCIPTVTDGTDEICDFNDDDCDGAIDEDIDFANDPENCGFTSSGAGRCGNHCRGSRAAGSCSAGVCTLGACDPGYYDIDGSATNGCEYQCTPADPPVEVCNLLDDDCDGTVDDGEPGAGVACGSDVGACGAAAGVTICRAGEIVCTGEPAPAAETCNTVDDDCDGRVDENNPEGGRVCGISTGACEVGTQQCVGGALVCMGQVEATAEICNTIDDDCDGAVDDGNPGGGAACGPTAGACEAGVVTCTRGALVCTGGVGPSPELCNNVDDDCDGNVDEGDPEGGQLCGSDVGRCAPGVQHCRSGSLVCEGAITATTETCDGVDQDCDSNVDEGNPGGGAACGETAGACEAGTVQCRGGTLTCEGAIGPTVELCNGTNDDCDAMTDEGFALMTDINNCGACGRVCSFPNATPRCNAGTCAIAACRPGFVDLDPTRPGCEYACSFAGNEACNGRDDDCDGRTDEGLTAPSAFCNPNGVCNGTAATCGGARGWECVYPATYQQTEQRCDSLDNDCDGSIDEAFPLVGDQCSNGSGTCRRVGTYVCAASGTAVQCNAAAAGTPGDESCNGADDDCDGEVDETGVNDPGTPWRDAIDASAIPTVTYTSGGRTIRVMRYEASRPDATSTSAGSLSTLACSAPNVRPWTSVTWAEAEAACCALNASGTCTSPTSGWHLCGAEDWETACEGPAGSCDWSYAATCSATQPVACNGMEYDSNTSLAGDQDALATTGSPTFSSCYTDWAAAGRVYDMSGNVREWTSTSAGTSGGVPLYQVRGGSYQSIEEGRTCDFDFTVAQRTFRAPTTGFRCCMY</sequence>
<dbReference type="Proteomes" id="UP000034883">
    <property type="component" value="Chromosome"/>
</dbReference>
<keyword evidence="3" id="KW-1185">Reference proteome</keyword>
<evidence type="ECO:0000313" key="2">
    <source>
        <dbReference type="EMBL" id="AKF10495.1"/>
    </source>
</evidence>
<proteinExistence type="predicted"/>
<organism evidence="2 3">
    <name type="scientific">Sandaracinus amylolyticus</name>
    <dbReference type="NCBI Taxonomy" id="927083"/>
    <lineage>
        <taxon>Bacteria</taxon>
        <taxon>Pseudomonadati</taxon>
        <taxon>Myxococcota</taxon>
        <taxon>Polyangia</taxon>
        <taxon>Polyangiales</taxon>
        <taxon>Sandaracinaceae</taxon>
        <taxon>Sandaracinus</taxon>
    </lineage>
</organism>
<dbReference type="InterPro" id="IPR005532">
    <property type="entry name" value="SUMF_dom"/>
</dbReference>
<feature type="domain" description="Ig-like" evidence="1">
    <location>
        <begin position="726"/>
        <end position="775"/>
    </location>
</feature>
<accession>A0A0F6YMM4</accession>
<dbReference type="EMBL" id="CP011125">
    <property type="protein sequence ID" value="AKF10495.1"/>
    <property type="molecule type" value="Genomic_DNA"/>
</dbReference>
<dbReference type="InterPro" id="IPR042095">
    <property type="entry name" value="SUMF_sf"/>
</dbReference>
<dbReference type="SUPFAM" id="SSF56436">
    <property type="entry name" value="C-type lectin-like"/>
    <property type="match status" value="1"/>
</dbReference>
<gene>
    <name evidence="2" type="ORF">DB32_007644</name>
</gene>
<dbReference type="KEGG" id="samy:DB32_007644"/>
<dbReference type="AlphaFoldDB" id="A0A0F6YMM4"/>
<name>A0A0F6YMM4_9BACT</name>
<dbReference type="PROSITE" id="PS50835">
    <property type="entry name" value="IG_LIKE"/>
    <property type="match status" value="1"/>
</dbReference>
<dbReference type="Pfam" id="PF11617">
    <property type="entry name" value="Cu-binding_MopE"/>
    <property type="match status" value="11"/>
</dbReference>
<dbReference type="InterPro" id="IPR021655">
    <property type="entry name" value="Put_metal-bd"/>
</dbReference>
<dbReference type="STRING" id="927083.DB32_007644"/>
<dbReference type="Gene3D" id="3.90.1580.10">
    <property type="entry name" value="paralog of FGE (formylglycine-generating enzyme)"/>
    <property type="match status" value="1"/>
</dbReference>
<dbReference type="Pfam" id="PF03781">
    <property type="entry name" value="FGE-sulfatase"/>
    <property type="match status" value="1"/>
</dbReference>
<dbReference type="InterPro" id="IPR007110">
    <property type="entry name" value="Ig-like_dom"/>
</dbReference>
<evidence type="ECO:0000313" key="3">
    <source>
        <dbReference type="Proteomes" id="UP000034883"/>
    </source>
</evidence>
<dbReference type="InterPro" id="IPR016187">
    <property type="entry name" value="CTDL_fold"/>
</dbReference>
<evidence type="ECO:0000259" key="1">
    <source>
        <dbReference type="PROSITE" id="PS50835"/>
    </source>
</evidence>
<protein>
    <submittedName>
        <fullName evidence="2">Tryptophan synthase alpha chain</fullName>
    </submittedName>
</protein>
<reference evidence="2 3" key="1">
    <citation type="submission" date="2015-03" db="EMBL/GenBank/DDBJ databases">
        <title>Genome assembly of Sandaracinus amylolyticus DSM 53668.</title>
        <authorList>
            <person name="Sharma G."/>
            <person name="Subramanian S."/>
        </authorList>
    </citation>
    <scope>NUCLEOTIDE SEQUENCE [LARGE SCALE GENOMIC DNA]</scope>
    <source>
        <strain evidence="2 3">DSM 53668</strain>
    </source>
</reference>